<dbReference type="GO" id="GO:0016747">
    <property type="term" value="F:acyltransferase activity, transferring groups other than amino-acyl groups"/>
    <property type="evidence" value="ECO:0007669"/>
    <property type="project" value="InterPro"/>
</dbReference>
<dbReference type="InterPro" id="IPR000182">
    <property type="entry name" value="GNAT_dom"/>
</dbReference>
<name>A0A1C2DF38_9HYPH</name>
<evidence type="ECO:0000313" key="3">
    <source>
        <dbReference type="Proteomes" id="UP000094412"/>
    </source>
</evidence>
<feature type="domain" description="N-acetyltransferase" evidence="1">
    <location>
        <begin position="33"/>
        <end position="195"/>
    </location>
</feature>
<keyword evidence="2" id="KW-0808">Transferase</keyword>
<dbReference type="InterPro" id="IPR051531">
    <property type="entry name" value="N-acetyltransferase"/>
</dbReference>
<dbReference type="Pfam" id="PF13302">
    <property type="entry name" value="Acetyltransf_3"/>
    <property type="match status" value="1"/>
</dbReference>
<gene>
    <name evidence="2" type="ORF">QV13_27960</name>
</gene>
<evidence type="ECO:0000259" key="1">
    <source>
        <dbReference type="PROSITE" id="PS51186"/>
    </source>
</evidence>
<dbReference type="InterPro" id="IPR016181">
    <property type="entry name" value="Acyl_CoA_acyltransferase"/>
</dbReference>
<comment type="caution">
    <text evidence="2">The sequence shown here is derived from an EMBL/GenBank/DDBJ whole genome shotgun (WGS) entry which is preliminary data.</text>
</comment>
<dbReference type="Gene3D" id="3.40.630.30">
    <property type="match status" value="1"/>
</dbReference>
<sequence length="195" mass="21592">MVAEADYTDDGGFTIDCPVLRTEHLAMRAPCEADIEQLVTLADNRHVAEMLARMPHPYGIDEARAFLAMARAPRGGIVFALTLAETGAFIGCAGLNGTDRGLELGYWIGEPYWKRGYATEAAHALVDLAFTRTTIQVLHASTRVINPASRRVIHKCGFQYAGQGMLNSIVAGQVPVERYRLDRKTWTSLRTWVRL</sequence>
<accession>A0A1C2DF38</accession>
<keyword evidence="3" id="KW-1185">Reference proteome</keyword>
<dbReference type="RefSeq" id="WP_024923007.1">
    <property type="nucleotide sequence ID" value="NZ_MDEO01000036.1"/>
</dbReference>
<proteinExistence type="predicted"/>
<dbReference type="Proteomes" id="UP000094412">
    <property type="component" value="Unassembled WGS sequence"/>
</dbReference>
<protein>
    <submittedName>
        <fullName evidence="2">GNAT family N-acetyltransferase</fullName>
    </submittedName>
</protein>
<dbReference type="PANTHER" id="PTHR43792">
    <property type="entry name" value="GNAT FAMILY, PUTATIVE (AFU_ORTHOLOGUE AFUA_3G00765)-RELATED-RELATED"/>
    <property type="match status" value="1"/>
</dbReference>
<organism evidence="2 3">
    <name type="scientific">Mesorhizobium hungaricum</name>
    <dbReference type="NCBI Taxonomy" id="1566387"/>
    <lineage>
        <taxon>Bacteria</taxon>
        <taxon>Pseudomonadati</taxon>
        <taxon>Pseudomonadota</taxon>
        <taxon>Alphaproteobacteria</taxon>
        <taxon>Hyphomicrobiales</taxon>
        <taxon>Phyllobacteriaceae</taxon>
        <taxon>Mesorhizobium</taxon>
    </lineage>
</organism>
<dbReference type="EMBL" id="MDEO01000036">
    <property type="protein sequence ID" value="OCX13337.1"/>
    <property type="molecule type" value="Genomic_DNA"/>
</dbReference>
<evidence type="ECO:0000313" key="2">
    <source>
        <dbReference type="EMBL" id="OCX13337.1"/>
    </source>
</evidence>
<dbReference type="PROSITE" id="PS51186">
    <property type="entry name" value="GNAT"/>
    <property type="match status" value="1"/>
</dbReference>
<dbReference type="SUPFAM" id="SSF55729">
    <property type="entry name" value="Acyl-CoA N-acyltransferases (Nat)"/>
    <property type="match status" value="1"/>
</dbReference>
<dbReference type="AlphaFoldDB" id="A0A1C2DF38"/>
<reference evidence="2 3" key="1">
    <citation type="submission" date="2016-08" db="EMBL/GenBank/DDBJ databases">
        <title>Whole genome sequence of Mesorhizobium sp. strain UASWS1009 isolated from industrial sewage.</title>
        <authorList>
            <person name="Crovadore J."/>
            <person name="Calmin G."/>
            <person name="Chablais R."/>
            <person name="Cochard B."/>
            <person name="Lefort F."/>
        </authorList>
    </citation>
    <scope>NUCLEOTIDE SEQUENCE [LARGE SCALE GENOMIC DNA]</scope>
    <source>
        <strain evidence="2 3">UASWS1009</strain>
    </source>
</reference>
<dbReference type="STRING" id="1566387.QV13_27960"/>